<keyword evidence="1" id="KW-1185">Reference proteome</keyword>
<organism evidence="1 2">
    <name type="scientific">Romanomermis culicivorax</name>
    <name type="common">Nematode worm</name>
    <dbReference type="NCBI Taxonomy" id="13658"/>
    <lineage>
        <taxon>Eukaryota</taxon>
        <taxon>Metazoa</taxon>
        <taxon>Ecdysozoa</taxon>
        <taxon>Nematoda</taxon>
        <taxon>Enoplea</taxon>
        <taxon>Dorylaimia</taxon>
        <taxon>Mermithida</taxon>
        <taxon>Mermithoidea</taxon>
        <taxon>Mermithidae</taxon>
        <taxon>Romanomermis</taxon>
    </lineage>
</organism>
<sequence length="219" mass="25189">MFEKCYEQLHFNNVSYPTQSFKDCRFFGVTQLETRNFYSLETAISSLFEAEKFLPTPNILDINADFSHFDLLLLAKIKKQQEEGENIRSIVEREKFFDHNQILNEDCRFLHENPIATVVDYCCYQQQQQQQNHDLRARIVDPNFLSSLLYNFESPPAARIRSKSYATALASSSTSNGIVPSASTPIDYQGSSAHQATSQSLAYPNYKAKGLNSSRFYYK</sequence>
<dbReference type="AlphaFoldDB" id="A0A915KBM5"/>
<proteinExistence type="predicted"/>
<evidence type="ECO:0000313" key="2">
    <source>
        <dbReference type="WBParaSite" id="nRc.2.0.1.t35770-RA"/>
    </source>
</evidence>
<dbReference type="Proteomes" id="UP000887565">
    <property type="component" value="Unplaced"/>
</dbReference>
<evidence type="ECO:0000313" key="1">
    <source>
        <dbReference type="Proteomes" id="UP000887565"/>
    </source>
</evidence>
<dbReference type="WBParaSite" id="nRc.2.0.1.t35770-RA">
    <property type="protein sequence ID" value="nRc.2.0.1.t35770-RA"/>
    <property type="gene ID" value="nRc.2.0.1.g35770"/>
</dbReference>
<protein>
    <submittedName>
        <fullName evidence="2">Uncharacterized protein</fullName>
    </submittedName>
</protein>
<reference evidence="2" key="1">
    <citation type="submission" date="2022-11" db="UniProtKB">
        <authorList>
            <consortium name="WormBaseParasite"/>
        </authorList>
    </citation>
    <scope>IDENTIFICATION</scope>
</reference>
<accession>A0A915KBM5</accession>
<name>A0A915KBM5_ROMCU</name>